<evidence type="ECO:0000256" key="6">
    <source>
        <dbReference type="SAM" id="MobiDB-lite"/>
    </source>
</evidence>
<feature type="compositionally biased region" description="Basic and acidic residues" evidence="6">
    <location>
        <begin position="205"/>
        <end position="215"/>
    </location>
</feature>
<reference evidence="7 8" key="1">
    <citation type="submission" date="2019-03" db="EMBL/GenBank/DDBJ databases">
        <title>Single cell metagenomics reveals metabolic interactions within the superorganism composed of flagellate Streblomastix strix and complex community of Bacteroidetes bacteria on its surface.</title>
        <authorList>
            <person name="Treitli S.C."/>
            <person name="Kolisko M."/>
            <person name="Husnik F."/>
            <person name="Keeling P."/>
            <person name="Hampl V."/>
        </authorList>
    </citation>
    <scope>NUCLEOTIDE SEQUENCE [LARGE SCALE GENOMIC DNA]</scope>
    <source>
        <strain evidence="7">ST1C</strain>
    </source>
</reference>
<protein>
    <recommendedName>
        <fullName evidence="2 5">D-aminoacyl-tRNA deacylase</fullName>
        <ecNumber evidence="2 5">3.1.1.96</ecNumber>
    </recommendedName>
</protein>
<sequence>MRAIIQVVSGASVVVNDVEVSKVNMGYMVLIGISDDDSAADSDFICKKLLKLRLFPEGDVFWRKSIEDVGGELLLVSQFTLHADIRKPKPDFHHAKSHEQAKIMFEELVAKMKTLYSPDKIQTGIFGEKMQVNLTNQGPITIIVDSREKAGAGLVQEEKEPIKEKEKPKEQKKDKKDKQKDKIKDKEEGKEIKKEEKQDQEEKDDQIKQKEDPDKQQLNNEEQS</sequence>
<dbReference type="InterPro" id="IPR023509">
    <property type="entry name" value="DTD-like_sf"/>
</dbReference>
<dbReference type="EMBL" id="SNRW01000262">
    <property type="protein sequence ID" value="KAA6402254.1"/>
    <property type="molecule type" value="Genomic_DNA"/>
</dbReference>
<dbReference type="NCBIfam" id="TIGR00256">
    <property type="entry name" value="D-aminoacyl-tRNA deacylase"/>
    <property type="match status" value="1"/>
</dbReference>
<feature type="region of interest" description="Disordered" evidence="6">
    <location>
        <begin position="153"/>
        <end position="224"/>
    </location>
</feature>
<dbReference type="GO" id="GO:0000049">
    <property type="term" value="F:tRNA binding"/>
    <property type="evidence" value="ECO:0007669"/>
    <property type="project" value="UniProtKB-KW"/>
</dbReference>
<organism evidence="7 8">
    <name type="scientific">Streblomastix strix</name>
    <dbReference type="NCBI Taxonomy" id="222440"/>
    <lineage>
        <taxon>Eukaryota</taxon>
        <taxon>Metamonada</taxon>
        <taxon>Preaxostyla</taxon>
        <taxon>Oxymonadida</taxon>
        <taxon>Streblomastigidae</taxon>
        <taxon>Streblomastix</taxon>
    </lineage>
</organism>
<dbReference type="EC" id="3.1.1.96" evidence="2 5"/>
<evidence type="ECO:0000256" key="5">
    <source>
        <dbReference type="RuleBase" id="RU003470"/>
    </source>
</evidence>
<keyword evidence="5" id="KW-0378">Hydrolase</keyword>
<dbReference type="Proteomes" id="UP000324800">
    <property type="component" value="Unassembled WGS sequence"/>
</dbReference>
<keyword evidence="5" id="KW-0820">tRNA-binding</keyword>
<evidence type="ECO:0000256" key="2">
    <source>
        <dbReference type="ARBA" id="ARBA00013056"/>
    </source>
</evidence>
<accession>A0A5J4X4U4</accession>
<dbReference type="Gene3D" id="3.50.80.10">
    <property type="entry name" value="D-tyrosyl-tRNA(Tyr) deacylase"/>
    <property type="match status" value="1"/>
</dbReference>
<name>A0A5J4X4U4_9EUKA</name>
<dbReference type="GO" id="GO:0005737">
    <property type="term" value="C:cytoplasm"/>
    <property type="evidence" value="ECO:0007669"/>
    <property type="project" value="UniProtKB-SubCell"/>
</dbReference>
<dbReference type="GO" id="GO:0106026">
    <property type="term" value="F:Gly-tRNA(Ala) deacylase activity"/>
    <property type="evidence" value="ECO:0007669"/>
    <property type="project" value="RHEA"/>
</dbReference>
<dbReference type="OrthoDB" id="275783at2759"/>
<dbReference type="SUPFAM" id="SSF69500">
    <property type="entry name" value="DTD-like"/>
    <property type="match status" value="1"/>
</dbReference>
<dbReference type="GO" id="GO:0051500">
    <property type="term" value="F:D-tyrosyl-tRNA(Tyr) deacylase activity"/>
    <property type="evidence" value="ECO:0007669"/>
    <property type="project" value="TreeGrafter"/>
</dbReference>
<evidence type="ECO:0000256" key="4">
    <source>
        <dbReference type="ARBA" id="ARBA00048018"/>
    </source>
</evidence>
<dbReference type="PANTHER" id="PTHR10472:SF5">
    <property type="entry name" value="D-AMINOACYL-TRNA DEACYLASE 1"/>
    <property type="match status" value="1"/>
</dbReference>
<dbReference type="FunFam" id="3.50.80.10:FF:000001">
    <property type="entry name" value="D-aminoacyl-tRNA deacylase"/>
    <property type="match status" value="1"/>
</dbReference>
<proteinExistence type="inferred from homology"/>
<evidence type="ECO:0000256" key="3">
    <source>
        <dbReference type="ARBA" id="ARBA00047676"/>
    </source>
</evidence>
<comment type="similarity">
    <text evidence="1 5">Belongs to the DTD family.</text>
</comment>
<evidence type="ECO:0000313" key="7">
    <source>
        <dbReference type="EMBL" id="KAA6402254.1"/>
    </source>
</evidence>
<comment type="catalytic activity">
    <reaction evidence="3">
        <text>glycyl-tRNA(Ala) + H2O = tRNA(Ala) + glycine + H(+)</text>
        <dbReference type="Rhea" id="RHEA:53744"/>
        <dbReference type="Rhea" id="RHEA-COMP:9657"/>
        <dbReference type="Rhea" id="RHEA-COMP:13640"/>
        <dbReference type="ChEBI" id="CHEBI:15377"/>
        <dbReference type="ChEBI" id="CHEBI:15378"/>
        <dbReference type="ChEBI" id="CHEBI:57305"/>
        <dbReference type="ChEBI" id="CHEBI:78442"/>
        <dbReference type="ChEBI" id="CHEBI:78522"/>
        <dbReference type="EC" id="3.1.1.96"/>
    </reaction>
</comment>
<dbReference type="PANTHER" id="PTHR10472">
    <property type="entry name" value="D-TYROSYL-TRNA TYR DEACYLASE"/>
    <property type="match status" value="1"/>
</dbReference>
<feature type="compositionally biased region" description="Basic and acidic residues" evidence="6">
    <location>
        <begin position="153"/>
        <end position="197"/>
    </location>
</feature>
<keyword evidence="5" id="KW-0963">Cytoplasm</keyword>
<comment type="caution">
    <text evidence="7">The sequence shown here is derived from an EMBL/GenBank/DDBJ whole genome shotgun (WGS) entry which is preliminary data.</text>
</comment>
<dbReference type="InterPro" id="IPR003732">
    <property type="entry name" value="Daa-tRNA_deacyls_DTD"/>
</dbReference>
<keyword evidence="5" id="KW-0694">RNA-binding</keyword>
<gene>
    <name evidence="7" type="ORF">EZS28_002216</name>
</gene>
<comment type="subcellular location">
    <subcellularLocation>
        <location evidence="5">Cytoplasm</location>
    </subcellularLocation>
</comment>
<comment type="catalytic activity">
    <reaction evidence="4">
        <text>a D-aminoacyl-tRNA + H2O = a tRNA + a D-alpha-amino acid + H(+)</text>
        <dbReference type="Rhea" id="RHEA:13953"/>
        <dbReference type="Rhea" id="RHEA-COMP:10123"/>
        <dbReference type="Rhea" id="RHEA-COMP:10124"/>
        <dbReference type="ChEBI" id="CHEBI:15377"/>
        <dbReference type="ChEBI" id="CHEBI:15378"/>
        <dbReference type="ChEBI" id="CHEBI:59871"/>
        <dbReference type="ChEBI" id="CHEBI:78442"/>
        <dbReference type="ChEBI" id="CHEBI:79333"/>
        <dbReference type="EC" id="3.1.1.96"/>
    </reaction>
</comment>
<evidence type="ECO:0000313" key="8">
    <source>
        <dbReference type="Proteomes" id="UP000324800"/>
    </source>
</evidence>
<dbReference type="Pfam" id="PF02580">
    <property type="entry name" value="Tyr_Deacylase"/>
    <property type="match status" value="1"/>
</dbReference>
<evidence type="ECO:0000256" key="1">
    <source>
        <dbReference type="ARBA" id="ARBA00009673"/>
    </source>
</evidence>
<dbReference type="AlphaFoldDB" id="A0A5J4X4U4"/>